<gene>
    <name evidence="3" type="ORF">MNBD_NITROSPIRAE01-1326</name>
</gene>
<dbReference type="GO" id="GO:0007155">
    <property type="term" value="P:cell adhesion"/>
    <property type="evidence" value="ECO:0007669"/>
    <property type="project" value="InterPro"/>
</dbReference>
<evidence type="ECO:0000256" key="2">
    <source>
        <dbReference type="SAM" id="MobiDB-lite"/>
    </source>
</evidence>
<dbReference type="Gene3D" id="2.130.10.130">
    <property type="entry name" value="Integrin alpha, N-terminal"/>
    <property type="match status" value="2"/>
</dbReference>
<evidence type="ECO:0000313" key="3">
    <source>
        <dbReference type="EMBL" id="VAX29527.1"/>
    </source>
</evidence>
<evidence type="ECO:0000256" key="1">
    <source>
        <dbReference type="ARBA" id="ARBA00022729"/>
    </source>
</evidence>
<dbReference type="InterPro" id="IPR028974">
    <property type="entry name" value="TSP_type-3_rpt"/>
</dbReference>
<dbReference type="PANTHER" id="PTHR46580:SF4">
    <property type="entry name" value="ATP_GTP-BINDING PROTEIN"/>
    <property type="match status" value="1"/>
</dbReference>
<protein>
    <submittedName>
        <fullName evidence="3">Diguanylate cyclase/phosphodiesterase (GGDEF &amp; EAL domains) with PAS/PAC sensor(S)</fullName>
    </submittedName>
</protein>
<keyword evidence="1" id="KW-0732">Signal</keyword>
<dbReference type="EMBL" id="UOGF01000052">
    <property type="protein sequence ID" value="VAX29527.1"/>
    <property type="molecule type" value="Genomic_DNA"/>
</dbReference>
<dbReference type="PANTHER" id="PTHR46580">
    <property type="entry name" value="SENSOR KINASE-RELATED"/>
    <property type="match status" value="1"/>
</dbReference>
<dbReference type="Pfam" id="PF13517">
    <property type="entry name" value="FG-GAP_3"/>
    <property type="match status" value="3"/>
</dbReference>
<accession>A0A3B1DLH8</accession>
<dbReference type="Pfam" id="PF02412">
    <property type="entry name" value="TSP_3"/>
    <property type="match status" value="2"/>
</dbReference>
<dbReference type="SUPFAM" id="SSF69318">
    <property type="entry name" value="Integrin alpha N-terminal domain"/>
    <property type="match status" value="1"/>
</dbReference>
<proteinExistence type="predicted"/>
<dbReference type="InterPro" id="IPR028994">
    <property type="entry name" value="Integrin_alpha_N"/>
</dbReference>
<sequence length="1398" mass="144821">MKVKHWIISLICGFTLLFHGCNSEPFPIGGDQNAGFQVPLVPTYTFNFKTGSGAITGEQGNLKIVSGADIKNLIVATPGISEQSSDRGVISGIVVDELGRSLSSVSIGTLDKAGRIVRNVNGTVSAAISNDKGDVVAEVLYNSINGVPEFVNTAGTSVSGSFTALNVPPGEHFIKAVQGGRGNTRVNVFAGSLSLIDLKVFPVTLPAVDITGVVRGRDGLTPVGQTGITFAGVGGQLTTGAASGFSLSGLGAESAFLVKTGAEGHVDTYEEMFTDLGTLTLASVTPQITKNFTTVSTPDFQEMVAATGASAIPGRGALFGKAVELNGKKREVTLSVTDSGGNAIGEIYYFPSGSDLPVCNDANIGTCLTKTSTAGQFLILNLPPGLVFIKAYAEVDSEEVLGETIKSTGTLVTSVFADAIKLNDIGLQVTLREDPNATSPPKPPTWYSMALSGTVREDDRITPVQSVDISILGQAGVQSTSDATVGDYSISAGTTPTDILPLLTNSSSLFLLEKTGYTPSYQIVSTGGQDRFLDLSIIPDTVINPALGTGAVMGRLINRRLGGSINEVQVIATAGIDSETQIVTTGVPVGTVSYFDDSGIEDPAATATSNNGRFIIRNLPPGLVVIKTSSSDDSGNRAVTIFEDGVSLVEMSINHVAINVPVTGAVSDLKNNAVTGVTLSLLGEGIDFTSESLSTSPGVLVPAFGSYVTKLVKTGVSETFIDTYNYQLRTGLEAQTGTNFFIATLSDLTDFANQGGLTLDMGRGIVSGQVLEKLFIAQATPIATGSGPRGIISGLFNEDPFLDLAVTHTSPDEVQIFLGQPGGVFGPVPDSTIAVGANPTSVDVGDFNQDGYTDLVVSNRDADSLSLLFGTGDGQFIAPVGAQITTSQGIGTSPVFVKAVDLNVDGKLDLAIVNEGSDSLSVLMGDGSSGFTSADSPCPTPCAMRETPLFTTAADFDSDGQLDLATAGTGSTVVQLLLSGEGVPSNFVTAGAAPRAVETGDINGDGRADLVVLNSGADTYSSFLGDGNGVFVKIDCMPGPDPVLDITDEDCVLPSGSIPSALLLADFDEDGRLDLLIANEGLATVSLFPGIGNGYFDVASRSFNVGASPSRLISGDFNLDGRDDVIALNTGSDNFTVILSGVSPVKDVVLEVRDEAGRAAGILHYMDNNIDVDPTLTKTSESGRFIIFDLPFGLNVIKGTREAATGIAPLIGNTLINITEFGTLTHTDLRLEVGLPASVVAEGVTCRVVGEVCTTVGRAQIAILGTETESICPPGPDCISQVERASYTLTLDPHSTYVIQILGPDAVLPGDSDGDGVLDIIDNCQNTPNAEQIDENNNRIGDKCENFIEDRDDDGIGDLQDNCPDVPNPGQQDDDQNAIGNACDPNFGKPSATKASEP</sequence>
<feature type="region of interest" description="Disordered" evidence="2">
    <location>
        <begin position="1350"/>
        <end position="1398"/>
    </location>
</feature>
<dbReference type="InterPro" id="IPR003367">
    <property type="entry name" value="Thrombospondin_3-like_rpt"/>
</dbReference>
<dbReference type="Gene3D" id="4.10.1080.10">
    <property type="entry name" value="TSP type-3 repeat"/>
    <property type="match status" value="1"/>
</dbReference>
<reference evidence="3" key="1">
    <citation type="submission" date="2018-06" db="EMBL/GenBank/DDBJ databases">
        <authorList>
            <person name="Zhirakovskaya E."/>
        </authorList>
    </citation>
    <scope>NUCLEOTIDE SEQUENCE</scope>
</reference>
<dbReference type="GO" id="GO:0005509">
    <property type="term" value="F:calcium ion binding"/>
    <property type="evidence" value="ECO:0007669"/>
    <property type="project" value="InterPro"/>
</dbReference>
<name>A0A3B1DLH8_9ZZZZ</name>
<dbReference type="SUPFAM" id="SSF103647">
    <property type="entry name" value="TSP type-3 repeat"/>
    <property type="match status" value="1"/>
</dbReference>
<dbReference type="InterPro" id="IPR013517">
    <property type="entry name" value="FG-GAP"/>
</dbReference>
<organism evidence="3">
    <name type="scientific">hydrothermal vent metagenome</name>
    <dbReference type="NCBI Taxonomy" id="652676"/>
    <lineage>
        <taxon>unclassified sequences</taxon>
        <taxon>metagenomes</taxon>
        <taxon>ecological metagenomes</taxon>
    </lineage>
</organism>